<dbReference type="Proteomes" id="UP000003448">
    <property type="component" value="Unassembled WGS sequence"/>
</dbReference>
<dbReference type="RefSeq" id="WP_007462496.1">
    <property type="nucleotide sequence ID" value="NZ_HF570108.1"/>
</dbReference>
<protein>
    <submittedName>
        <fullName evidence="2">Uncharacterized protein</fullName>
    </submittedName>
</protein>
<reference evidence="3" key="1">
    <citation type="journal article" date="2012" name="J. Bacteriol.">
        <title>Genome Sequence of Micromonospora lupini Lupac 08, Isolated from Root Nodules of Lupinus angustifolius.</title>
        <authorList>
            <person name="Alonso-Vega P."/>
            <person name="Normand P."/>
            <person name="Bacigalupe R."/>
            <person name="Pujic P."/>
            <person name="Lajus A."/>
            <person name="Vallenet D."/>
            <person name="Carro L."/>
            <person name="Coll P."/>
            <person name="Trujillo M.E."/>
        </authorList>
    </citation>
    <scope>NUCLEOTIDE SEQUENCE [LARGE SCALE GENOMIC DNA]</scope>
    <source>
        <strain evidence="3">Lupac 08</strain>
    </source>
</reference>
<gene>
    <name evidence="2" type="ORF">MILUP08_44846</name>
</gene>
<evidence type="ECO:0000313" key="3">
    <source>
        <dbReference type="Proteomes" id="UP000003448"/>
    </source>
</evidence>
<sequence length="298" mass="32922">MARDLAPDMPRDVPRRRLRGRGGASDGFARLVAHTDPVALVGITLSISLSVILDLTNAASGVESLLAGLMGITISLLVDSLARAERRFHLRTLLDGPPWLVHTTTELAGAMREAAEQHAGTRVATEAQRRYEQFRLEAEQLAQGRIIRRGDEDEDLVGATRGCVHRLDALTNVMPRVSGELSWWRSEIGRRYWEANLAALQRGVRITRVFVYATLTDELSDLVQRQRAAGARVGLLPFGVVSPQLLVNLTVWDGSSCWEARMTAHGEIGENQFSVNRTDVERLTRVFDVCVNAATFSD</sequence>
<proteinExistence type="predicted"/>
<name>I0L819_9ACTN</name>
<dbReference type="eggNOG" id="ENOG5031VXJ">
    <property type="taxonomic scope" value="Bacteria"/>
</dbReference>
<organism evidence="2 3">
    <name type="scientific">Micromonospora lupini str. Lupac 08</name>
    <dbReference type="NCBI Taxonomy" id="1150864"/>
    <lineage>
        <taxon>Bacteria</taxon>
        <taxon>Bacillati</taxon>
        <taxon>Actinomycetota</taxon>
        <taxon>Actinomycetes</taxon>
        <taxon>Micromonosporales</taxon>
        <taxon>Micromonosporaceae</taxon>
        <taxon>Micromonospora</taxon>
    </lineage>
</organism>
<dbReference type="STRING" id="1150864.MILUP08_44846"/>
<keyword evidence="3" id="KW-1185">Reference proteome</keyword>
<feature type="compositionally biased region" description="Basic and acidic residues" evidence="1">
    <location>
        <begin position="1"/>
        <end position="15"/>
    </location>
</feature>
<feature type="region of interest" description="Disordered" evidence="1">
    <location>
        <begin position="1"/>
        <end position="20"/>
    </location>
</feature>
<evidence type="ECO:0000313" key="2">
    <source>
        <dbReference type="EMBL" id="CCH19966.1"/>
    </source>
</evidence>
<accession>I0L819</accession>
<evidence type="ECO:0000256" key="1">
    <source>
        <dbReference type="SAM" id="MobiDB-lite"/>
    </source>
</evidence>
<dbReference type="EMBL" id="CAIE01000037">
    <property type="protein sequence ID" value="CCH19966.1"/>
    <property type="molecule type" value="Genomic_DNA"/>
</dbReference>
<dbReference type="OrthoDB" id="3509998at2"/>
<dbReference type="AlphaFoldDB" id="I0L819"/>
<comment type="caution">
    <text evidence="2">The sequence shown here is derived from an EMBL/GenBank/DDBJ whole genome shotgun (WGS) entry which is preliminary data.</text>
</comment>